<evidence type="ECO:0000313" key="2">
    <source>
        <dbReference type="Proteomes" id="UP001610432"/>
    </source>
</evidence>
<dbReference type="RefSeq" id="XP_070883947.1">
    <property type="nucleotide sequence ID" value="XM_071029689.1"/>
</dbReference>
<dbReference type="GeneID" id="98144761"/>
<protein>
    <submittedName>
        <fullName evidence="1">Uncharacterized protein</fullName>
    </submittedName>
</protein>
<gene>
    <name evidence="1" type="ORF">BJX67DRAFT_359498</name>
</gene>
<name>A0ABR4LK94_9EURO</name>
<evidence type="ECO:0000313" key="1">
    <source>
        <dbReference type="EMBL" id="KAL2864968.1"/>
    </source>
</evidence>
<keyword evidence="2" id="KW-1185">Reference proteome</keyword>
<dbReference type="EMBL" id="JBFXLQ010000035">
    <property type="protein sequence ID" value="KAL2864968.1"/>
    <property type="molecule type" value="Genomic_DNA"/>
</dbReference>
<reference evidence="1 2" key="1">
    <citation type="submission" date="2024-07" db="EMBL/GenBank/DDBJ databases">
        <title>Section-level genome sequencing and comparative genomics of Aspergillus sections Usti and Cavernicolus.</title>
        <authorList>
            <consortium name="Lawrence Berkeley National Laboratory"/>
            <person name="Nybo J.L."/>
            <person name="Vesth T.C."/>
            <person name="Theobald S."/>
            <person name="Frisvad J.C."/>
            <person name="Larsen T.O."/>
            <person name="Kjaerboelling I."/>
            <person name="Rothschild-Mancinelli K."/>
            <person name="Lyhne E.K."/>
            <person name="Kogle M.E."/>
            <person name="Barry K."/>
            <person name="Clum A."/>
            <person name="Na H."/>
            <person name="Ledsgaard L."/>
            <person name="Lin J."/>
            <person name="Lipzen A."/>
            <person name="Kuo A."/>
            <person name="Riley R."/>
            <person name="Mondo S."/>
            <person name="Labutti K."/>
            <person name="Haridas S."/>
            <person name="Pangalinan J."/>
            <person name="Salamov A.A."/>
            <person name="Simmons B.A."/>
            <person name="Magnuson J.K."/>
            <person name="Chen J."/>
            <person name="Drula E."/>
            <person name="Henrissat B."/>
            <person name="Wiebenga A."/>
            <person name="Lubbers R.J."/>
            <person name="Gomes A.C."/>
            <person name="Macurrencykelacurrency M.R."/>
            <person name="Stajich J."/>
            <person name="Grigoriev I.V."/>
            <person name="Mortensen U.H."/>
            <person name="De Vries R.P."/>
            <person name="Baker S.E."/>
            <person name="Andersen M.R."/>
        </authorList>
    </citation>
    <scope>NUCLEOTIDE SEQUENCE [LARGE SCALE GENOMIC DNA]</scope>
    <source>
        <strain evidence="1 2">CBS 449.75</strain>
    </source>
</reference>
<proteinExistence type="predicted"/>
<dbReference type="Proteomes" id="UP001610432">
    <property type="component" value="Unassembled WGS sequence"/>
</dbReference>
<sequence>MALAALQDIAIKYRVGPYWSILKKEENQNQPEHSGVQVEGPLFKGAEVAFDHLVVYILRIYPERLTWDEFIQIPTASCIVEMAGWNWVKLRGIANSVKQGQNWRATEEALDSLKKESQASLKKSVKFAAKECDG</sequence>
<organism evidence="1 2">
    <name type="scientific">Aspergillus lucknowensis</name>
    <dbReference type="NCBI Taxonomy" id="176173"/>
    <lineage>
        <taxon>Eukaryota</taxon>
        <taxon>Fungi</taxon>
        <taxon>Dikarya</taxon>
        <taxon>Ascomycota</taxon>
        <taxon>Pezizomycotina</taxon>
        <taxon>Eurotiomycetes</taxon>
        <taxon>Eurotiomycetidae</taxon>
        <taxon>Eurotiales</taxon>
        <taxon>Aspergillaceae</taxon>
        <taxon>Aspergillus</taxon>
        <taxon>Aspergillus subgen. Nidulantes</taxon>
    </lineage>
</organism>
<accession>A0ABR4LK94</accession>
<comment type="caution">
    <text evidence="1">The sequence shown here is derived from an EMBL/GenBank/DDBJ whole genome shotgun (WGS) entry which is preliminary data.</text>
</comment>